<dbReference type="InterPro" id="IPR000847">
    <property type="entry name" value="LysR_HTH_N"/>
</dbReference>
<dbReference type="GO" id="GO:0032993">
    <property type="term" value="C:protein-DNA complex"/>
    <property type="evidence" value="ECO:0007669"/>
    <property type="project" value="TreeGrafter"/>
</dbReference>
<dbReference type="GO" id="GO:0003700">
    <property type="term" value="F:DNA-binding transcription factor activity"/>
    <property type="evidence" value="ECO:0007669"/>
    <property type="project" value="InterPro"/>
</dbReference>
<dbReference type="Gene3D" id="3.40.190.10">
    <property type="entry name" value="Periplasmic binding protein-like II"/>
    <property type="match status" value="2"/>
</dbReference>
<evidence type="ECO:0000313" key="6">
    <source>
        <dbReference type="EMBL" id="RXH58035.1"/>
    </source>
</evidence>
<evidence type="ECO:0000256" key="3">
    <source>
        <dbReference type="ARBA" id="ARBA00023125"/>
    </source>
</evidence>
<evidence type="ECO:0000259" key="5">
    <source>
        <dbReference type="PROSITE" id="PS50931"/>
    </source>
</evidence>
<keyword evidence="2" id="KW-0805">Transcription regulation</keyword>
<proteinExistence type="inferred from homology"/>
<dbReference type="SUPFAM" id="SSF46785">
    <property type="entry name" value="Winged helix' DNA-binding domain"/>
    <property type="match status" value="1"/>
</dbReference>
<accession>A0A4Q0T2X1</accession>
<evidence type="ECO:0000256" key="1">
    <source>
        <dbReference type="ARBA" id="ARBA00009437"/>
    </source>
</evidence>
<evidence type="ECO:0000256" key="4">
    <source>
        <dbReference type="ARBA" id="ARBA00023163"/>
    </source>
</evidence>
<dbReference type="PANTHER" id="PTHR30346:SF28">
    <property type="entry name" value="HTH-TYPE TRANSCRIPTIONAL REGULATOR CYNR"/>
    <property type="match status" value="1"/>
</dbReference>
<dbReference type="OrthoDB" id="108771at2"/>
<dbReference type="PRINTS" id="PR00039">
    <property type="entry name" value="HTHLYSR"/>
</dbReference>
<keyword evidence="4" id="KW-0804">Transcription</keyword>
<dbReference type="InterPro" id="IPR036388">
    <property type="entry name" value="WH-like_DNA-bd_sf"/>
</dbReference>
<comment type="similarity">
    <text evidence="1">Belongs to the LysR transcriptional regulatory family.</text>
</comment>
<sequence>MELRHLRYVVAVAEHGSVSRAARAMHVSQSAVSEQIADLEREIEVALFDRAFRSIRLTPHGELFLAEAKKTLAAAAQAVKVAQGSHRGEIGELRIGFFAGGVGAGFPKVIKAFRKKHPDIRVVLEEMPPTTQWHALLDGRIDIGFTRRLESPYSEELESETVRQDPVVAVLPRDHPLAPGPVDIGDLAKESFVLSSRDTSPALFDKVIELCSEAGFSPRIAAISTVWSSVALLVEAGVGISILPLNLQQDRTHDLVFCPLTSPGASVELVMAWPKVRETPALDSLRKLVRGSARQL</sequence>
<dbReference type="InterPro" id="IPR036390">
    <property type="entry name" value="WH_DNA-bd_sf"/>
</dbReference>
<dbReference type="CDD" id="cd08414">
    <property type="entry name" value="PBP2_LTTR_aromatics_like"/>
    <property type="match status" value="1"/>
</dbReference>
<dbReference type="RefSeq" id="WP_128912111.1">
    <property type="nucleotide sequence ID" value="NZ_RDSM01000001.1"/>
</dbReference>
<dbReference type="GO" id="GO:0003677">
    <property type="term" value="F:DNA binding"/>
    <property type="evidence" value="ECO:0007669"/>
    <property type="project" value="UniProtKB-KW"/>
</dbReference>
<dbReference type="Pfam" id="PF00126">
    <property type="entry name" value="HTH_1"/>
    <property type="match status" value="1"/>
</dbReference>
<comment type="caution">
    <text evidence="6">The sequence shown here is derived from an EMBL/GenBank/DDBJ whole genome shotgun (WGS) entry which is preliminary data.</text>
</comment>
<gene>
    <name evidence="6" type="ORF">GRAN_1345</name>
</gene>
<protein>
    <submittedName>
        <fullName evidence="6">Chromosome initiation inhibitor</fullName>
    </submittedName>
</protein>
<keyword evidence="7" id="KW-1185">Reference proteome</keyword>
<dbReference type="PROSITE" id="PS50931">
    <property type="entry name" value="HTH_LYSR"/>
    <property type="match status" value="1"/>
</dbReference>
<reference evidence="6 7" key="1">
    <citation type="submission" date="2018-11" db="EMBL/GenBank/DDBJ databases">
        <authorList>
            <person name="Mardanov A.V."/>
            <person name="Ravin N.V."/>
            <person name="Dedysh S.N."/>
        </authorList>
    </citation>
    <scope>NUCLEOTIDE SEQUENCE [LARGE SCALE GENOMIC DNA]</scope>
    <source>
        <strain evidence="6 7">AF10</strain>
    </source>
</reference>
<evidence type="ECO:0000313" key="7">
    <source>
        <dbReference type="Proteomes" id="UP000289437"/>
    </source>
</evidence>
<dbReference type="EMBL" id="RDSM01000001">
    <property type="protein sequence ID" value="RXH58035.1"/>
    <property type="molecule type" value="Genomic_DNA"/>
</dbReference>
<organism evidence="6 7">
    <name type="scientific">Granulicella sibirica</name>
    <dbReference type="NCBI Taxonomy" id="2479048"/>
    <lineage>
        <taxon>Bacteria</taxon>
        <taxon>Pseudomonadati</taxon>
        <taxon>Acidobacteriota</taxon>
        <taxon>Terriglobia</taxon>
        <taxon>Terriglobales</taxon>
        <taxon>Acidobacteriaceae</taxon>
        <taxon>Granulicella</taxon>
    </lineage>
</organism>
<dbReference type="Gene3D" id="1.10.10.10">
    <property type="entry name" value="Winged helix-like DNA-binding domain superfamily/Winged helix DNA-binding domain"/>
    <property type="match status" value="1"/>
</dbReference>
<dbReference type="SUPFAM" id="SSF53850">
    <property type="entry name" value="Periplasmic binding protein-like II"/>
    <property type="match status" value="1"/>
</dbReference>
<evidence type="ECO:0000256" key="2">
    <source>
        <dbReference type="ARBA" id="ARBA00023015"/>
    </source>
</evidence>
<dbReference type="Pfam" id="PF03466">
    <property type="entry name" value="LysR_substrate"/>
    <property type="match status" value="1"/>
</dbReference>
<dbReference type="Proteomes" id="UP000289437">
    <property type="component" value="Unassembled WGS sequence"/>
</dbReference>
<dbReference type="InterPro" id="IPR005119">
    <property type="entry name" value="LysR_subst-bd"/>
</dbReference>
<feature type="domain" description="HTH lysR-type" evidence="5">
    <location>
        <begin position="1"/>
        <end position="58"/>
    </location>
</feature>
<dbReference type="AlphaFoldDB" id="A0A4Q0T2X1"/>
<name>A0A4Q0T2X1_9BACT</name>
<reference evidence="7" key="2">
    <citation type="submission" date="2019-02" db="EMBL/GenBank/DDBJ databases">
        <title>Granulicella sibirica sp. nov., a psychrotolerant acidobacterium isolated from an organic soil layer in forested tundra, West Siberia.</title>
        <authorList>
            <person name="Oshkin I.Y."/>
            <person name="Kulichevskaya I.S."/>
            <person name="Rijpstra W.I.C."/>
            <person name="Sinninghe Damste J.S."/>
            <person name="Rakitin A.L."/>
            <person name="Ravin N.V."/>
            <person name="Dedysh S.N."/>
        </authorList>
    </citation>
    <scope>NUCLEOTIDE SEQUENCE [LARGE SCALE GENOMIC DNA]</scope>
    <source>
        <strain evidence="7">AF10</strain>
    </source>
</reference>
<dbReference type="FunFam" id="1.10.10.10:FF:000001">
    <property type="entry name" value="LysR family transcriptional regulator"/>
    <property type="match status" value="1"/>
</dbReference>
<dbReference type="PANTHER" id="PTHR30346">
    <property type="entry name" value="TRANSCRIPTIONAL DUAL REGULATOR HCAR-RELATED"/>
    <property type="match status" value="1"/>
</dbReference>
<keyword evidence="3" id="KW-0238">DNA-binding</keyword>